<gene>
    <name evidence="3" type="ORF">H8B21_14870</name>
</gene>
<dbReference type="InterPro" id="IPR013658">
    <property type="entry name" value="SGL"/>
</dbReference>
<protein>
    <submittedName>
        <fullName evidence="3">SMP-30/gluconolactonase/LRE family protein</fullName>
    </submittedName>
</protein>
<comment type="similarity">
    <text evidence="1">Belongs to the SMP-30/CGR1 family.</text>
</comment>
<dbReference type="EMBL" id="JACNYL010000003">
    <property type="protein sequence ID" value="MBD1422857.1"/>
    <property type="molecule type" value="Genomic_DNA"/>
</dbReference>
<organism evidence="3 4">
    <name type="scientific">Sphingobacterium chuzhouense</name>
    <dbReference type="NCBI Taxonomy" id="1742264"/>
    <lineage>
        <taxon>Bacteria</taxon>
        <taxon>Pseudomonadati</taxon>
        <taxon>Bacteroidota</taxon>
        <taxon>Sphingobacteriia</taxon>
        <taxon>Sphingobacteriales</taxon>
        <taxon>Sphingobacteriaceae</taxon>
        <taxon>Sphingobacterium</taxon>
    </lineage>
</organism>
<dbReference type="PANTHER" id="PTHR10907:SF47">
    <property type="entry name" value="REGUCALCIN"/>
    <property type="match status" value="1"/>
</dbReference>
<evidence type="ECO:0000313" key="4">
    <source>
        <dbReference type="Proteomes" id="UP000651112"/>
    </source>
</evidence>
<dbReference type="SUPFAM" id="SSF63829">
    <property type="entry name" value="Calcium-dependent phosphotriesterase"/>
    <property type="match status" value="1"/>
</dbReference>
<sequence>MLQEVFATPLFLGEGPIWDERISSLYFVDILSKRMYRYSPHIKNTEEFPFDEFISCIALHDDPNIVLIALESGIHALNTSTRETTFVVQPEKKPNYRFNDGSVDREGNWVIGSMNNINNGAEATHLPDASLYRVNGSEANVLLENVTISNGIAFSDREMYYIDSIHGNVRRFDYSNGELRNEKVVFEVEKDVSPDGMTLSKSNKLYVALWGGAKIIVYDLNKSALVSEIPLPVPNPTSCTFGGKDMNTLFITTASLGERTDAGVYAINLEDEGHIENKVHWPVSG</sequence>
<keyword evidence="4" id="KW-1185">Reference proteome</keyword>
<reference evidence="3 4" key="1">
    <citation type="submission" date="2020-08" db="EMBL/GenBank/DDBJ databases">
        <title>Sphingobacterium sp. DN00404 isolated from aquaculture water.</title>
        <authorList>
            <person name="Zhang M."/>
        </authorList>
    </citation>
    <scope>NUCLEOTIDE SEQUENCE [LARGE SCALE GENOMIC DNA]</scope>
    <source>
        <strain evidence="3 4">KCTC 42746</strain>
    </source>
</reference>
<feature type="domain" description="SMP-30/Gluconolactonase/LRE-like region" evidence="2">
    <location>
        <begin position="12"/>
        <end position="254"/>
    </location>
</feature>
<evidence type="ECO:0000259" key="2">
    <source>
        <dbReference type="Pfam" id="PF08450"/>
    </source>
</evidence>
<dbReference type="RefSeq" id="WP_190314541.1">
    <property type="nucleotide sequence ID" value="NZ_JACNYL010000003.1"/>
</dbReference>
<comment type="caution">
    <text evidence="3">The sequence shown here is derived from an EMBL/GenBank/DDBJ whole genome shotgun (WGS) entry which is preliminary data.</text>
</comment>
<dbReference type="Gene3D" id="2.120.10.30">
    <property type="entry name" value="TolB, C-terminal domain"/>
    <property type="match status" value="1"/>
</dbReference>
<dbReference type="Proteomes" id="UP000651112">
    <property type="component" value="Unassembled WGS sequence"/>
</dbReference>
<dbReference type="InterPro" id="IPR005511">
    <property type="entry name" value="SMP-30"/>
</dbReference>
<dbReference type="InterPro" id="IPR011042">
    <property type="entry name" value="6-blade_b-propeller_TolB-like"/>
</dbReference>
<dbReference type="Pfam" id="PF08450">
    <property type="entry name" value="SGL"/>
    <property type="match status" value="1"/>
</dbReference>
<evidence type="ECO:0000256" key="1">
    <source>
        <dbReference type="ARBA" id="ARBA00008853"/>
    </source>
</evidence>
<dbReference type="PRINTS" id="PR01790">
    <property type="entry name" value="SMP30FAMILY"/>
</dbReference>
<name>A0ABR7XUX3_9SPHI</name>
<accession>A0ABR7XUX3</accession>
<dbReference type="PANTHER" id="PTHR10907">
    <property type="entry name" value="REGUCALCIN"/>
    <property type="match status" value="1"/>
</dbReference>
<evidence type="ECO:0000313" key="3">
    <source>
        <dbReference type="EMBL" id="MBD1422857.1"/>
    </source>
</evidence>
<proteinExistence type="inferred from homology"/>